<keyword evidence="6" id="KW-1185">Reference proteome</keyword>
<keyword evidence="3" id="KW-0411">Iron-sulfur</keyword>
<dbReference type="EMBL" id="CAUEEQ010005669">
    <property type="protein sequence ID" value="CAJ0929256.1"/>
    <property type="molecule type" value="Genomic_DNA"/>
</dbReference>
<evidence type="ECO:0000313" key="5">
    <source>
        <dbReference type="EMBL" id="CAJ0929256.1"/>
    </source>
</evidence>
<gene>
    <name evidence="5" type="ORF">RIMI_LOCUS3706849</name>
</gene>
<dbReference type="PANTHER" id="PTHR10293">
    <property type="entry name" value="GLUTAREDOXIN FAMILY MEMBER"/>
    <property type="match status" value="1"/>
</dbReference>
<reference evidence="5" key="1">
    <citation type="submission" date="2023-07" db="EMBL/GenBank/DDBJ databases">
        <authorList>
            <person name="Stuckert A."/>
        </authorList>
    </citation>
    <scope>NUCLEOTIDE SEQUENCE</scope>
</reference>
<dbReference type="InterPro" id="IPR002109">
    <property type="entry name" value="Glutaredoxin"/>
</dbReference>
<feature type="domain" description="Glutaredoxin" evidence="4">
    <location>
        <begin position="27"/>
        <end position="77"/>
    </location>
</feature>
<dbReference type="PANTHER" id="PTHR10293:SF73">
    <property type="entry name" value="GLUTAREDOXIN-3"/>
    <property type="match status" value="1"/>
</dbReference>
<dbReference type="PROSITE" id="PS51354">
    <property type="entry name" value="GLUTAREDOXIN_2"/>
    <property type="match status" value="2"/>
</dbReference>
<sequence length="226" mass="25430">MEISPVEESHCEMGLHYVATSDTLTGGFSRQILDILSKHKIQFSSFDILSDEEVRQGLKTFSNWPTYPQLYINGELIGGLDIVKVSGGTSTRWRHEHQVASHCEKTPVISNCWSHPQEMEASGELQTMCPKAQSLEDRLKGLINKAPVILFMKGSKQMAKCGFSRQILEILNNSGVDYETFDILEDEEVRQGLKTFSNWPTYPQLYVKGELIGGLDIIKVAYVSIN</sequence>
<keyword evidence="1" id="KW-0479">Metal-binding</keyword>
<proteinExistence type="predicted"/>
<comment type="caution">
    <text evidence="5">The sequence shown here is derived from an EMBL/GenBank/DDBJ whole genome shotgun (WGS) entry which is preliminary data.</text>
</comment>
<evidence type="ECO:0000256" key="1">
    <source>
        <dbReference type="ARBA" id="ARBA00022723"/>
    </source>
</evidence>
<evidence type="ECO:0000256" key="3">
    <source>
        <dbReference type="ARBA" id="ARBA00023014"/>
    </source>
</evidence>
<dbReference type="CDD" id="cd03028">
    <property type="entry name" value="GRX_PICOT_like"/>
    <property type="match status" value="1"/>
</dbReference>
<dbReference type="Proteomes" id="UP001176940">
    <property type="component" value="Unassembled WGS sequence"/>
</dbReference>
<dbReference type="SUPFAM" id="SSF52833">
    <property type="entry name" value="Thioredoxin-like"/>
    <property type="match status" value="2"/>
</dbReference>
<organism evidence="5 6">
    <name type="scientific">Ranitomeya imitator</name>
    <name type="common">mimic poison frog</name>
    <dbReference type="NCBI Taxonomy" id="111125"/>
    <lineage>
        <taxon>Eukaryota</taxon>
        <taxon>Metazoa</taxon>
        <taxon>Chordata</taxon>
        <taxon>Craniata</taxon>
        <taxon>Vertebrata</taxon>
        <taxon>Euteleostomi</taxon>
        <taxon>Amphibia</taxon>
        <taxon>Batrachia</taxon>
        <taxon>Anura</taxon>
        <taxon>Neobatrachia</taxon>
        <taxon>Hyloidea</taxon>
        <taxon>Dendrobatidae</taxon>
        <taxon>Dendrobatinae</taxon>
        <taxon>Ranitomeya</taxon>
    </lineage>
</organism>
<dbReference type="Pfam" id="PF00462">
    <property type="entry name" value="Glutaredoxin"/>
    <property type="match status" value="2"/>
</dbReference>
<dbReference type="Gene3D" id="3.40.30.10">
    <property type="entry name" value="Glutaredoxin"/>
    <property type="match status" value="2"/>
</dbReference>
<dbReference type="InterPro" id="IPR036249">
    <property type="entry name" value="Thioredoxin-like_sf"/>
</dbReference>
<feature type="domain" description="Glutaredoxin" evidence="4">
    <location>
        <begin position="148"/>
        <end position="212"/>
    </location>
</feature>
<accession>A0ABN9KZ80</accession>
<dbReference type="InterPro" id="IPR004480">
    <property type="entry name" value="Monothiol_GRX-rel"/>
</dbReference>
<evidence type="ECO:0000313" key="6">
    <source>
        <dbReference type="Proteomes" id="UP001176940"/>
    </source>
</evidence>
<evidence type="ECO:0000256" key="2">
    <source>
        <dbReference type="ARBA" id="ARBA00023004"/>
    </source>
</evidence>
<dbReference type="InterPro" id="IPR033658">
    <property type="entry name" value="GRX_PICOT-like"/>
</dbReference>
<name>A0ABN9KZ80_9NEOB</name>
<evidence type="ECO:0000259" key="4">
    <source>
        <dbReference type="Pfam" id="PF00462"/>
    </source>
</evidence>
<keyword evidence="2" id="KW-0408">Iron</keyword>
<protein>
    <recommendedName>
        <fullName evidence="4">Glutaredoxin domain-containing protein</fullName>
    </recommendedName>
</protein>